<evidence type="ECO:0000256" key="1">
    <source>
        <dbReference type="SAM" id="Phobius"/>
    </source>
</evidence>
<dbReference type="EMBL" id="BARW01002106">
    <property type="protein sequence ID" value="GAI67555.1"/>
    <property type="molecule type" value="Genomic_DNA"/>
</dbReference>
<name>X1RWJ6_9ZZZZ</name>
<keyword evidence="1" id="KW-1133">Transmembrane helix</keyword>
<protein>
    <submittedName>
        <fullName evidence="2">Uncharacterized protein</fullName>
    </submittedName>
</protein>
<accession>X1RWJ6</accession>
<keyword evidence="1" id="KW-0472">Membrane</keyword>
<feature type="transmembrane region" description="Helical" evidence="1">
    <location>
        <begin position="26"/>
        <end position="46"/>
    </location>
</feature>
<organism evidence="2">
    <name type="scientific">marine sediment metagenome</name>
    <dbReference type="NCBI Taxonomy" id="412755"/>
    <lineage>
        <taxon>unclassified sequences</taxon>
        <taxon>metagenomes</taxon>
        <taxon>ecological metagenomes</taxon>
    </lineage>
</organism>
<reference evidence="2" key="1">
    <citation type="journal article" date="2014" name="Front. Microbiol.">
        <title>High frequency of phylogenetically diverse reductive dehalogenase-homologous genes in deep subseafloor sedimentary metagenomes.</title>
        <authorList>
            <person name="Kawai M."/>
            <person name="Futagami T."/>
            <person name="Toyoda A."/>
            <person name="Takaki Y."/>
            <person name="Nishi S."/>
            <person name="Hori S."/>
            <person name="Arai W."/>
            <person name="Tsubouchi T."/>
            <person name="Morono Y."/>
            <person name="Uchiyama I."/>
            <person name="Ito T."/>
            <person name="Fujiyama A."/>
            <person name="Inagaki F."/>
            <person name="Takami H."/>
        </authorList>
    </citation>
    <scope>NUCLEOTIDE SEQUENCE</scope>
    <source>
        <strain evidence="2">Expedition CK06-06</strain>
    </source>
</reference>
<keyword evidence="1" id="KW-0812">Transmembrane</keyword>
<evidence type="ECO:0000313" key="2">
    <source>
        <dbReference type="EMBL" id="GAI67555.1"/>
    </source>
</evidence>
<sequence length="55" mass="6193">MGYAVGPDNWQSWLNVHLIVPLIHEFAGASALVATIIVAFILVVTIKRRRKKELH</sequence>
<gene>
    <name evidence="2" type="ORF">S12H4_06121</name>
</gene>
<dbReference type="AlphaFoldDB" id="X1RWJ6"/>
<comment type="caution">
    <text evidence="2">The sequence shown here is derived from an EMBL/GenBank/DDBJ whole genome shotgun (WGS) entry which is preliminary data.</text>
</comment>
<proteinExistence type="predicted"/>